<dbReference type="AlphaFoldDB" id="A0A5N5T3H4"/>
<dbReference type="InterPro" id="IPR015943">
    <property type="entry name" value="WD40/YVTN_repeat-like_dom_sf"/>
</dbReference>
<evidence type="ECO:0000256" key="3">
    <source>
        <dbReference type="ARBA" id="ARBA00038229"/>
    </source>
</evidence>
<dbReference type="PANTHER" id="PTHR19853">
    <property type="entry name" value="WD REPEAT CONTAINING PROTEIN 3 WDR3"/>
    <property type="match status" value="1"/>
</dbReference>
<dbReference type="Pfam" id="PF25173">
    <property type="entry name" value="Beta-prop_WDR3_1st"/>
    <property type="match status" value="1"/>
</dbReference>
<dbReference type="SUPFAM" id="SSF50978">
    <property type="entry name" value="WD40 repeat-like"/>
    <property type="match status" value="2"/>
</dbReference>
<feature type="repeat" description="WD" evidence="4">
    <location>
        <begin position="600"/>
        <end position="641"/>
    </location>
</feature>
<accession>A0A5N5T3H4</accession>
<comment type="caution">
    <text evidence="8">The sequence shown here is derived from an EMBL/GenBank/DDBJ whole genome shotgun (WGS) entry which is preliminary data.</text>
</comment>
<dbReference type="GO" id="GO:0032040">
    <property type="term" value="C:small-subunit processome"/>
    <property type="evidence" value="ECO:0007669"/>
    <property type="project" value="TreeGrafter"/>
</dbReference>
<dbReference type="InterPro" id="IPR036322">
    <property type="entry name" value="WD40_repeat_dom_sf"/>
</dbReference>
<dbReference type="Pfam" id="PF04003">
    <property type="entry name" value="Utp12"/>
    <property type="match status" value="1"/>
</dbReference>
<evidence type="ECO:0000256" key="1">
    <source>
        <dbReference type="ARBA" id="ARBA00022574"/>
    </source>
</evidence>
<sequence length="913" mass="103212">MGQLTKQYLRYVPGQVFGIVGSGRCIHLITKSRQKEKYVIVPACESVILWDLRRKVKILTLNCQDIQGIVSAVEIRPAFKDDMDNTHVAVGYSEGTLVLYDLSSTETPVKFNGHKGGITTIAWDPQGMRVASGSENGEIVLWDMVSEKGIVRLLGHKGRINKVCFLQNRNILVSCGIDKFIKFWDLDTNFCFYTLTLLNGVVSDFIIFKNDSRLLAGERELKCFSIKFVDEKIGKQENYCNKFDTVQGKLKIPKMEGSEEEKNLQGDDDDGETDDKNKMEQRIMKAKKRARDLDVGNVNENLSLSDELKKIPPMRAMYDVYGVSVTTLKDGTIKMATLHADNSIALYSSHVNLSSKNKDSDQFNKQECTLYLPAHRTEIRGIAITSFGDKLVTSSSESIKVWDKDKAQAIQTIECDYPLSLLLPPGDRHIVIGTKSGNIQLYDIVTGTRLDDLCAHNSNKENSEEGVWSMCMTHDGKGFLSGGSDCLVKFWKFELVEDNFGRQGKRLGIIQEKRALKVADQITCLKCSSTGKYFVVATFDLKETVYYMNSLKLLHEFYGKSMPSTCLDFSTDSTMIISGSKDSCIRIFATDFGDQKRLLKNCHQGGVTEVKFIPNTHLFFSCGNDGTIKQWDADNFQRITTLKQHFGIVRCMAVCPKGRFVVTAGQDRTIRLWEKTLEPLVLEDEREEERRIQEEEAGTTIQTPVVVGERGSEAVRPTILTKETEKAADNLLEVLVMYQQEESRKKKAKEKNNPLEEDESDDTLYQLLSRVYGTHDPLKIVLLALKKIKSSELEEAILILPLNLILVLIICIHGFLARKWNTELSTRVLLVAVRTNMPQLIACKESALIIRSIANSLPQAAREMQDTIGFNYAGLKHMVHRFENRNEDQLFIAAAEKVKNVRRRGKKKQKVRN</sequence>
<dbReference type="Gene3D" id="2.130.10.10">
    <property type="entry name" value="YVTN repeat-like/Quinoprotein amine dehydrogenase"/>
    <property type="match status" value="3"/>
</dbReference>
<dbReference type="Pfam" id="PF25172">
    <property type="entry name" value="Beta-prop_WDR3_2nd"/>
    <property type="match status" value="1"/>
</dbReference>
<evidence type="ECO:0000256" key="4">
    <source>
        <dbReference type="PROSITE-ProRule" id="PRU00221"/>
    </source>
</evidence>
<keyword evidence="6" id="KW-0812">Transmembrane</keyword>
<feature type="domain" description="Small-subunit processome Utp12" evidence="7">
    <location>
        <begin position="784"/>
        <end position="878"/>
    </location>
</feature>
<organism evidence="8 9">
    <name type="scientific">Armadillidium nasatum</name>
    <dbReference type="NCBI Taxonomy" id="96803"/>
    <lineage>
        <taxon>Eukaryota</taxon>
        <taxon>Metazoa</taxon>
        <taxon>Ecdysozoa</taxon>
        <taxon>Arthropoda</taxon>
        <taxon>Crustacea</taxon>
        <taxon>Multicrustacea</taxon>
        <taxon>Malacostraca</taxon>
        <taxon>Eumalacostraca</taxon>
        <taxon>Peracarida</taxon>
        <taxon>Isopoda</taxon>
        <taxon>Oniscidea</taxon>
        <taxon>Crinocheta</taxon>
        <taxon>Armadillidiidae</taxon>
        <taxon>Armadillidium</taxon>
    </lineage>
</organism>
<dbReference type="GO" id="GO:0030515">
    <property type="term" value="F:snoRNA binding"/>
    <property type="evidence" value="ECO:0007669"/>
    <property type="project" value="TreeGrafter"/>
</dbReference>
<feature type="transmembrane region" description="Helical" evidence="6">
    <location>
        <begin position="796"/>
        <end position="817"/>
    </location>
</feature>
<dbReference type="InterPro" id="IPR007148">
    <property type="entry name" value="SSU_processome_Utp12"/>
</dbReference>
<reference evidence="8 9" key="1">
    <citation type="journal article" date="2019" name="PLoS Biol.">
        <title>Sex chromosomes control vertical transmission of feminizing Wolbachia symbionts in an isopod.</title>
        <authorList>
            <person name="Becking T."/>
            <person name="Chebbi M.A."/>
            <person name="Giraud I."/>
            <person name="Moumen B."/>
            <person name="Laverre T."/>
            <person name="Caubet Y."/>
            <person name="Peccoud J."/>
            <person name="Gilbert C."/>
            <person name="Cordaux R."/>
        </authorList>
    </citation>
    <scope>NUCLEOTIDE SEQUENCE [LARGE SCALE GENOMIC DNA]</scope>
    <source>
        <strain evidence="8">ANa2</strain>
        <tissue evidence="8">Whole body excluding digestive tract and cuticle</tissue>
    </source>
</reference>
<evidence type="ECO:0000259" key="7">
    <source>
        <dbReference type="Pfam" id="PF04003"/>
    </source>
</evidence>
<evidence type="ECO:0000256" key="6">
    <source>
        <dbReference type="SAM" id="Phobius"/>
    </source>
</evidence>
<evidence type="ECO:0000313" key="8">
    <source>
        <dbReference type="EMBL" id="KAB7499480.1"/>
    </source>
</evidence>
<feature type="repeat" description="WD" evidence="4">
    <location>
        <begin position="111"/>
        <end position="152"/>
    </location>
</feature>
<comment type="similarity">
    <text evidence="3">Belongs to the WD repeat WDR3/UTP12 family.</text>
</comment>
<keyword evidence="9" id="KW-1185">Reference proteome</keyword>
<dbReference type="Proteomes" id="UP000326759">
    <property type="component" value="Unassembled WGS sequence"/>
</dbReference>
<feature type="region of interest" description="Disordered" evidence="5">
    <location>
        <begin position="254"/>
        <end position="278"/>
    </location>
</feature>
<dbReference type="GO" id="GO:0030490">
    <property type="term" value="P:maturation of SSU-rRNA"/>
    <property type="evidence" value="ECO:0007669"/>
    <property type="project" value="TreeGrafter"/>
</dbReference>
<dbReference type="EMBL" id="SEYY01018231">
    <property type="protein sequence ID" value="KAB7499480.1"/>
    <property type="molecule type" value="Genomic_DNA"/>
</dbReference>
<evidence type="ECO:0000256" key="5">
    <source>
        <dbReference type="SAM" id="MobiDB-lite"/>
    </source>
</evidence>
<name>A0A5N5T3H4_9CRUS</name>
<evidence type="ECO:0000313" key="9">
    <source>
        <dbReference type="Proteomes" id="UP000326759"/>
    </source>
</evidence>
<gene>
    <name evidence="8" type="primary">Wdr3</name>
    <name evidence="8" type="ORF">Anas_06420</name>
</gene>
<dbReference type="CDD" id="cd00200">
    <property type="entry name" value="WD40"/>
    <property type="match status" value="1"/>
</dbReference>
<dbReference type="SMART" id="SM00320">
    <property type="entry name" value="WD40"/>
    <property type="match status" value="10"/>
</dbReference>
<protein>
    <submittedName>
        <fullName evidence="8">WD repeat-containing protein 3</fullName>
    </submittedName>
</protein>
<feature type="repeat" description="WD" evidence="4">
    <location>
        <begin position="153"/>
        <end position="194"/>
    </location>
</feature>
<dbReference type="PANTHER" id="PTHR19853:SF0">
    <property type="entry name" value="WD REPEAT-CONTAINING PROTEIN 3"/>
    <property type="match status" value="1"/>
</dbReference>
<keyword evidence="6" id="KW-0472">Membrane</keyword>
<proteinExistence type="inferred from homology"/>
<feature type="compositionally biased region" description="Basic and acidic residues" evidence="5">
    <location>
        <begin position="254"/>
        <end position="265"/>
    </location>
</feature>
<evidence type="ECO:0000256" key="2">
    <source>
        <dbReference type="ARBA" id="ARBA00022737"/>
    </source>
</evidence>
<keyword evidence="6" id="KW-1133">Transmembrane helix</keyword>
<keyword evidence="2" id="KW-0677">Repeat</keyword>
<dbReference type="GO" id="GO:0034388">
    <property type="term" value="C:Pwp2p-containing subcomplex of 90S preribosome"/>
    <property type="evidence" value="ECO:0007669"/>
    <property type="project" value="TreeGrafter"/>
</dbReference>
<dbReference type="InterPro" id="IPR051570">
    <property type="entry name" value="TBC1_cilium_biogenesis"/>
</dbReference>
<keyword evidence="1 4" id="KW-0853">WD repeat</keyword>
<dbReference type="PROSITE" id="PS50294">
    <property type="entry name" value="WD_REPEATS_REGION"/>
    <property type="match status" value="4"/>
</dbReference>
<dbReference type="OrthoDB" id="407922at2759"/>
<dbReference type="PROSITE" id="PS00678">
    <property type="entry name" value="WD_REPEATS_1"/>
    <property type="match status" value="2"/>
</dbReference>
<dbReference type="InterPro" id="IPR019775">
    <property type="entry name" value="WD40_repeat_CS"/>
</dbReference>
<feature type="repeat" description="WD" evidence="4">
    <location>
        <begin position="642"/>
        <end position="674"/>
    </location>
</feature>
<dbReference type="InterPro" id="IPR001680">
    <property type="entry name" value="WD40_rpt"/>
</dbReference>
<dbReference type="PROSITE" id="PS50082">
    <property type="entry name" value="WD_REPEATS_2"/>
    <property type="match status" value="4"/>
</dbReference>